<dbReference type="RefSeq" id="WP_285664638.1">
    <property type="nucleotide sequence ID" value="NZ_BSTX01000003.1"/>
</dbReference>
<feature type="transmembrane region" description="Helical" evidence="1">
    <location>
        <begin position="250"/>
        <end position="272"/>
    </location>
</feature>
<keyword evidence="2" id="KW-0732">Signal</keyword>
<feature type="chain" id="PRO_5040814826" description="ThuA-like domain-containing protein" evidence="2">
    <location>
        <begin position="25"/>
        <end position="282"/>
    </location>
</feature>
<comment type="caution">
    <text evidence="4">The sequence shown here is derived from an EMBL/GenBank/DDBJ whole genome shotgun (WGS) entry which is preliminary data.</text>
</comment>
<protein>
    <recommendedName>
        <fullName evidence="3">ThuA-like domain-containing protein</fullName>
    </recommendedName>
</protein>
<dbReference type="PANTHER" id="PTHR40469:SF2">
    <property type="entry name" value="GALACTOSE-BINDING DOMAIN-LIKE SUPERFAMILY PROTEIN"/>
    <property type="match status" value="1"/>
</dbReference>
<dbReference type="Pfam" id="PF06283">
    <property type="entry name" value="ThuA"/>
    <property type="match status" value="1"/>
</dbReference>
<dbReference type="AlphaFoldDB" id="A0A9W6SNJ0"/>
<evidence type="ECO:0000256" key="2">
    <source>
        <dbReference type="SAM" id="SignalP"/>
    </source>
</evidence>
<dbReference type="Gene3D" id="3.40.50.880">
    <property type="match status" value="1"/>
</dbReference>
<evidence type="ECO:0000256" key="1">
    <source>
        <dbReference type="SAM" id="Phobius"/>
    </source>
</evidence>
<dbReference type="SUPFAM" id="SSF52317">
    <property type="entry name" value="Class I glutamine amidotransferase-like"/>
    <property type="match status" value="1"/>
</dbReference>
<dbReference type="Proteomes" id="UP001165079">
    <property type="component" value="Unassembled WGS sequence"/>
</dbReference>
<evidence type="ECO:0000313" key="4">
    <source>
        <dbReference type="EMBL" id="GLZ79488.1"/>
    </source>
</evidence>
<keyword evidence="1" id="KW-0812">Transmembrane</keyword>
<reference evidence="4" key="1">
    <citation type="submission" date="2023-03" db="EMBL/GenBank/DDBJ databases">
        <title>Actinorhabdospora filicis NBRC 111898.</title>
        <authorList>
            <person name="Ichikawa N."/>
            <person name="Sato H."/>
            <person name="Tonouchi N."/>
        </authorList>
    </citation>
    <scope>NUCLEOTIDE SEQUENCE</scope>
    <source>
        <strain evidence="4">NBRC 111898</strain>
    </source>
</reference>
<dbReference type="EMBL" id="BSTX01000003">
    <property type="protein sequence ID" value="GLZ79488.1"/>
    <property type="molecule type" value="Genomic_DNA"/>
</dbReference>
<dbReference type="PANTHER" id="PTHR40469">
    <property type="entry name" value="SECRETED GLYCOSYL HYDROLASE"/>
    <property type="match status" value="1"/>
</dbReference>
<name>A0A9W6SNJ0_9ACTN</name>
<proteinExistence type="predicted"/>
<gene>
    <name evidence="4" type="ORF">Afil01_42950</name>
</gene>
<keyword evidence="5" id="KW-1185">Reference proteome</keyword>
<organism evidence="4 5">
    <name type="scientific">Actinorhabdospora filicis</name>
    <dbReference type="NCBI Taxonomy" id="1785913"/>
    <lineage>
        <taxon>Bacteria</taxon>
        <taxon>Bacillati</taxon>
        <taxon>Actinomycetota</taxon>
        <taxon>Actinomycetes</taxon>
        <taxon>Micromonosporales</taxon>
        <taxon>Micromonosporaceae</taxon>
        <taxon>Actinorhabdospora</taxon>
    </lineage>
</organism>
<dbReference type="InterPro" id="IPR029010">
    <property type="entry name" value="ThuA-like"/>
</dbReference>
<keyword evidence="1" id="KW-1133">Transmembrane helix</keyword>
<feature type="signal peptide" evidence="2">
    <location>
        <begin position="1"/>
        <end position="24"/>
    </location>
</feature>
<evidence type="ECO:0000313" key="5">
    <source>
        <dbReference type="Proteomes" id="UP001165079"/>
    </source>
</evidence>
<sequence length="282" mass="29841">MVRRVVLSALTLLLALLAGAPAAAAEEKPAFTVLMLTPDLPDDIVSERAEQATAILGRTYGVRFDVSHDTALTPERLAGYQAVLLAGVTSFSGDALGAWTRAGHGLVIAGAGSVNAQPAETWYEELVGTRVSTKDQSAEKRDVTVYPSHPATGKSPSSFDVIDTWWTPSTDPVDLPGFTQLATYPGPGGKPTTSAWGHELDSGRVFVTSMGNDWEAWGEGDFLKLLRGGLWWASGTSEPQLQRTDQAAPAWPYVVAFVLWIGAIVVGGVIAVTRTGRPVPAA</sequence>
<evidence type="ECO:0000259" key="3">
    <source>
        <dbReference type="Pfam" id="PF06283"/>
    </source>
</evidence>
<accession>A0A9W6SNJ0</accession>
<feature type="domain" description="ThuA-like" evidence="3">
    <location>
        <begin position="49"/>
        <end position="233"/>
    </location>
</feature>
<keyword evidence="1" id="KW-0472">Membrane</keyword>
<dbReference type="InterPro" id="IPR029062">
    <property type="entry name" value="Class_I_gatase-like"/>
</dbReference>